<evidence type="ECO:0000256" key="4">
    <source>
        <dbReference type="ARBA" id="ARBA00022777"/>
    </source>
</evidence>
<accession>A0A1Q8I387</accession>
<dbReference type="PANTHER" id="PTHR24421">
    <property type="entry name" value="NITRATE/NITRITE SENSOR PROTEIN NARX-RELATED"/>
    <property type="match status" value="1"/>
</dbReference>
<comment type="caution">
    <text evidence="8">The sequence shown here is derived from an EMBL/GenBank/DDBJ whole genome shotgun (WGS) entry which is preliminary data.</text>
</comment>
<keyword evidence="7" id="KW-0812">Transmembrane</keyword>
<dbReference type="InterPro" id="IPR050482">
    <property type="entry name" value="Sensor_HK_TwoCompSys"/>
</dbReference>
<evidence type="ECO:0000256" key="6">
    <source>
        <dbReference type="SAM" id="Coils"/>
    </source>
</evidence>
<keyword evidence="7" id="KW-1133">Transmembrane helix</keyword>
<gene>
    <name evidence="8" type="ORF">BKH32_02220</name>
</gene>
<protein>
    <recommendedName>
        <fullName evidence="2">histidine kinase</fullName>
        <ecNumber evidence="2">2.7.13.3</ecNumber>
    </recommendedName>
</protein>
<proteinExistence type="predicted"/>
<feature type="transmembrane region" description="Helical" evidence="7">
    <location>
        <begin position="117"/>
        <end position="135"/>
    </location>
</feature>
<feature type="transmembrane region" description="Helical" evidence="7">
    <location>
        <begin position="95"/>
        <end position="110"/>
    </location>
</feature>
<evidence type="ECO:0000256" key="5">
    <source>
        <dbReference type="ARBA" id="ARBA00023012"/>
    </source>
</evidence>
<feature type="transmembrane region" description="Helical" evidence="7">
    <location>
        <begin position="48"/>
        <end position="66"/>
    </location>
</feature>
<sequence>MQNGSFLSRLWMRHQRFLPRLRRAILISVIASLILLDTYTYITFRANISSIILGEIFQILSFLPYVYAKDRRLGMFTFSTTLLVVFYASESQLSWAWILVYVIVADLLAARKPKLALIQLSVFFLAQLIAGIPILPVTVWTVFWGTLFASLGVLIRNTKDRLEEMQREAERSKEIAAELIQQLRRDIADSLHDDLAADLTRMLIISRSIRLPNGDDRDRVLDLQDRTQQALAHLRLLIHNLAVSQGPPKEEPTLQEIIDSSVSTLAQREIVLDADLDGIERIPALHRSELGRLLVAFIRENTLNALKYNSPHDLASLIVEQEQDTLFISFSSPWHDQKVPEEMHGGYGLWALQDRFENAGGSLSSNRIGASWTVLASLPWNEIATPTTNARFLMSPPDGAAYA</sequence>
<dbReference type="EC" id="2.7.13.3" evidence="2"/>
<dbReference type="GO" id="GO:0004673">
    <property type="term" value="F:protein histidine kinase activity"/>
    <property type="evidence" value="ECO:0007669"/>
    <property type="project" value="UniProtKB-EC"/>
</dbReference>
<keyword evidence="3" id="KW-0808">Transferase</keyword>
<evidence type="ECO:0000313" key="9">
    <source>
        <dbReference type="Proteomes" id="UP000185736"/>
    </source>
</evidence>
<dbReference type="EMBL" id="MSGO01000008">
    <property type="protein sequence ID" value="OLL15570.1"/>
    <property type="molecule type" value="Genomic_DNA"/>
</dbReference>
<evidence type="ECO:0000256" key="1">
    <source>
        <dbReference type="ARBA" id="ARBA00000085"/>
    </source>
</evidence>
<dbReference type="GO" id="GO:0000160">
    <property type="term" value="P:phosphorelay signal transduction system"/>
    <property type="evidence" value="ECO:0007669"/>
    <property type="project" value="UniProtKB-KW"/>
</dbReference>
<feature type="transmembrane region" description="Helical" evidence="7">
    <location>
        <begin position="21"/>
        <end position="42"/>
    </location>
</feature>
<dbReference type="AlphaFoldDB" id="A0A1Q8I387"/>
<evidence type="ECO:0000256" key="2">
    <source>
        <dbReference type="ARBA" id="ARBA00012438"/>
    </source>
</evidence>
<organism evidence="8 9">
    <name type="scientific">Actinomyces oris</name>
    <dbReference type="NCBI Taxonomy" id="544580"/>
    <lineage>
        <taxon>Bacteria</taxon>
        <taxon>Bacillati</taxon>
        <taxon>Actinomycetota</taxon>
        <taxon>Actinomycetes</taxon>
        <taxon>Actinomycetales</taxon>
        <taxon>Actinomycetaceae</taxon>
        <taxon>Actinomyces</taxon>
    </lineage>
</organism>
<name>A0A1Q8I387_9ACTO</name>
<dbReference type="Proteomes" id="UP000185736">
    <property type="component" value="Unassembled WGS sequence"/>
</dbReference>
<evidence type="ECO:0000256" key="7">
    <source>
        <dbReference type="SAM" id="Phobius"/>
    </source>
</evidence>
<keyword evidence="4" id="KW-0418">Kinase</keyword>
<comment type="catalytic activity">
    <reaction evidence="1">
        <text>ATP + protein L-histidine = ADP + protein N-phospho-L-histidine.</text>
        <dbReference type="EC" id="2.7.13.3"/>
    </reaction>
</comment>
<reference evidence="8 9" key="1">
    <citation type="submission" date="2016-12" db="EMBL/GenBank/DDBJ databases">
        <title>Genomic comparison of strains in the 'Actinomyces naeslundii' group.</title>
        <authorList>
            <person name="Mughal S.R."/>
            <person name="Do T."/>
            <person name="Gilbert S.C."/>
            <person name="Witherden E.A."/>
            <person name="Didelot X."/>
            <person name="Beighton D."/>
        </authorList>
    </citation>
    <scope>NUCLEOTIDE SEQUENCE [LARGE SCALE GENOMIC DNA]</scope>
    <source>
        <strain evidence="8 9">S64C</strain>
    </source>
</reference>
<dbReference type="PANTHER" id="PTHR24421:SF10">
    <property type="entry name" value="NITRATE_NITRITE SENSOR PROTEIN NARQ"/>
    <property type="match status" value="1"/>
</dbReference>
<feature type="transmembrane region" description="Helical" evidence="7">
    <location>
        <begin position="73"/>
        <end position="89"/>
    </location>
</feature>
<feature type="coiled-coil region" evidence="6">
    <location>
        <begin position="155"/>
        <end position="186"/>
    </location>
</feature>
<keyword evidence="7" id="KW-0472">Membrane</keyword>
<evidence type="ECO:0000256" key="3">
    <source>
        <dbReference type="ARBA" id="ARBA00022679"/>
    </source>
</evidence>
<keyword evidence="5" id="KW-0902">Two-component regulatory system</keyword>
<evidence type="ECO:0000313" key="8">
    <source>
        <dbReference type="EMBL" id="OLL15570.1"/>
    </source>
</evidence>
<keyword evidence="6" id="KW-0175">Coiled coil</keyword>